<protein>
    <submittedName>
        <fullName evidence="2">Uncharacterized protein</fullName>
    </submittedName>
</protein>
<accession>A0A645JKU0</accession>
<feature type="compositionally biased region" description="Basic and acidic residues" evidence="1">
    <location>
        <begin position="11"/>
        <end position="49"/>
    </location>
</feature>
<proteinExistence type="predicted"/>
<dbReference type="AlphaFoldDB" id="A0A645JKU0"/>
<comment type="caution">
    <text evidence="2">The sequence shown here is derived from an EMBL/GenBank/DDBJ whole genome shotgun (WGS) entry which is preliminary data.</text>
</comment>
<reference evidence="2" key="1">
    <citation type="submission" date="2019-08" db="EMBL/GenBank/DDBJ databases">
        <authorList>
            <person name="Kucharzyk K."/>
            <person name="Murdoch R.W."/>
            <person name="Higgins S."/>
            <person name="Loffler F."/>
        </authorList>
    </citation>
    <scope>NUCLEOTIDE SEQUENCE</scope>
</reference>
<dbReference type="EMBL" id="VSSQ01144941">
    <property type="protein sequence ID" value="MPN64285.1"/>
    <property type="molecule type" value="Genomic_DNA"/>
</dbReference>
<organism evidence="2">
    <name type="scientific">bioreactor metagenome</name>
    <dbReference type="NCBI Taxonomy" id="1076179"/>
    <lineage>
        <taxon>unclassified sequences</taxon>
        <taxon>metagenomes</taxon>
        <taxon>ecological metagenomes</taxon>
    </lineage>
</organism>
<feature type="region of interest" description="Disordered" evidence="1">
    <location>
        <begin position="84"/>
        <end position="106"/>
    </location>
</feature>
<sequence length="106" mass="12588">MGKCCSEGDPLDFHTNTEHKKDTQENIEKIIQDSDHHRDPRVLHTDKPTIEGIQPQHRRSSKYDDMKIGHHMLGRFRTRLYQTGNQHPDRVLQEYDKQSYSQANYQ</sequence>
<evidence type="ECO:0000313" key="2">
    <source>
        <dbReference type="EMBL" id="MPN64285.1"/>
    </source>
</evidence>
<feature type="region of interest" description="Disordered" evidence="1">
    <location>
        <begin position="1"/>
        <end position="66"/>
    </location>
</feature>
<name>A0A645JKU0_9ZZZZ</name>
<evidence type="ECO:0000256" key="1">
    <source>
        <dbReference type="SAM" id="MobiDB-lite"/>
    </source>
</evidence>
<gene>
    <name evidence="2" type="ORF">SDC9_212056</name>
</gene>
<feature type="compositionally biased region" description="Basic and acidic residues" evidence="1">
    <location>
        <begin position="87"/>
        <end position="97"/>
    </location>
</feature>